<protein>
    <recommendedName>
        <fullName evidence="6">EAL domain-containing protein</fullName>
    </recommendedName>
</protein>
<dbReference type="InterPro" id="IPR001633">
    <property type="entry name" value="EAL_dom"/>
</dbReference>
<comment type="caution">
    <text evidence="4">The sequence shown here is derived from an EMBL/GenBank/DDBJ whole genome shotgun (WGS) entry which is preliminary data.</text>
</comment>
<dbReference type="PROSITE" id="PS50883">
    <property type="entry name" value="EAL"/>
    <property type="match status" value="1"/>
</dbReference>
<dbReference type="InterPro" id="IPR029787">
    <property type="entry name" value="Nucleotide_cyclase"/>
</dbReference>
<evidence type="ECO:0000259" key="3">
    <source>
        <dbReference type="PROSITE" id="PS50887"/>
    </source>
</evidence>
<feature type="domain" description="EAL" evidence="2">
    <location>
        <begin position="395"/>
        <end position="646"/>
    </location>
</feature>
<reference evidence="4 5" key="1">
    <citation type="journal article" date="2019" name="Int. J. Syst. Evol. Microbiol.">
        <title>The Global Catalogue of Microorganisms (GCM) 10K type strain sequencing project: providing services to taxonomists for standard genome sequencing and annotation.</title>
        <authorList>
            <consortium name="The Broad Institute Genomics Platform"/>
            <consortium name="The Broad Institute Genome Sequencing Center for Infectious Disease"/>
            <person name="Wu L."/>
            <person name="Ma J."/>
        </authorList>
    </citation>
    <scope>NUCLEOTIDE SEQUENCE [LARGE SCALE GENOMIC DNA]</scope>
    <source>
        <strain evidence="4 5">JCM 9933</strain>
    </source>
</reference>
<keyword evidence="1" id="KW-0472">Membrane</keyword>
<evidence type="ECO:0000313" key="5">
    <source>
        <dbReference type="Proteomes" id="UP001501588"/>
    </source>
</evidence>
<dbReference type="PROSITE" id="PS50887">
    <property type="entry name" value="GGDEF"/>
    <property type="match status" value="1"/>
</dbReference>
<feature type="domain" description="GGDEF" evidence="3">
    <location>
        <begin position="251"/>
        <end position="386"/>
    </location>
</feature>
<dbReference type="PANTHER" id="PTHR44757:SF2">
    <property type="entry name" value="BIOFILM ARCHITECTURE MAINTENANCE PROTEIN MBAA"/>
    <property type="match status" value="1"/>
</dbReference>
<dbReference type="InterPro" id="IPR052155">
    <property type="entry name" value="Biofilm_reg_signaling"/>
</dbReference>
<dbReference type="CDD" id="cd01949">
    <property type="entry name" value="GGDEF"/>
    <property type="match status" value="1"/>
</dbReference>
<dbReference type="SUPFAM" id="SSF141868">
    <property type="entry name" value="EAL domain-like"/>
    <property type="match status" value="1"/>
</dbReference>
<evidence type="ECO:0008006" key="6">
    <source>
        <dbReference type="Google" id="ProtNLM"/>
    </source>
</evidence>
<proteinExistence type="predicted"/>
<dbReference type="CDD" id="cd01948">
    <property type="entry name" value="EAL"/>
    <property type="match status" value="1"/>
</dbReference>
<dbReference type="RefSeq" id="WP_343897255.1">
    <property type="nucleotide sequence ID" value="NZ_BAAAFZ010000067.1"/>
</dbReference>
<dbReference type="SUPFAM" id="SSF55073">
    <property type="entry name" value="Nucleotide cyclase"/>
    <property type="match status" value="1"/>
</dbReference>
<dbReference type="Pfam" id="PF00563">
    <property type="entry name" value="EAL"/>
    <property type="match status" value="1"/>
</dbReference>
<evidence type="ECO:0000313" key="4">
    <source>
        <dbReference type="EMBL" id="GAA0598523.1"/>
    </source>
</evidence>
<dbReference type="NCBIfam" id="TIGR00254">
    <property type="entry name" value="GGDEF"/>
    <property type="match status" value="1"/>
</dbReference>
<sequence length="661" mass="69100">MPADARLPLAFALGAVLLAAGGALLNERAAAWLMQKEAEATAHAWASDLADSLGDDLTSLLARNLPSDAARAALSRARRFGEVFRYKLFDAEGRLVFISDDLQRPESIGETLAGHRGSSATAAAILAGGSHVAAARGTPPHRPTHYAEAYVPAYRQGRVIGVAEVYVDQTGRQLLYRRAFFALEVAVAGLVLLAGLPPAIAAWRRTRQRRAAEAKVRFLAMHDALTGLPNRPHFAGALSDALSRCREGAGGKVAVIAVDLDRFKEVNDSLGHAAGDALLQAVAARLRAGVREGDVVARLGGDEFAVAQAGGAAQPESAARLAERLVVALSEPFDLPGGHQVTCGASAGVAAAPMDAGEPDALMRAADAALYRSKTDDRGMVRCFEPGMDAALAARRRLTQDLRTAAAEGDFQLAYQPLHRLADGALVGFKALLRWQHAERGPVPPDAFIPIAEETGLIVPIGAWVLRRACAEASGWPDGLRVAVNLSPVQSRRGADLVALVRDALAVSGLPPDRLELEITEGLLLHDTDAALRTLTELRALGCSIAMDDFGTGHSSLGYLWRFPFDKLKIDRSFVLGMGEDPKAAAIVCSVVALGRALGLIVTAEGVETAEQVASLRDAGCAQGQGFLLGRPAPTAAVAARFALGAVGVPGGVAAAEPAAS</sequence>
<accession>A0ABN1FVS8</accession>
<dbReference type="InterPro" id="IPR000160">
    <property type="entry name" value="GGDEF_dom"/>
</dbReference>
<gene>
    <name evidence="4" type="ORF">GCM10009416_40880</name>
</gene>
<evidence type="ECO:0000259" key="2">
    <source>
        <dbReference type="PROSITE" id="PS50883"/>
    </source>
</evidence>
<dbReference type="Gene3D" id="3.30.70.270">
    <property type="match status" value="1"/>
</dbReference>
<keyword evidence="1" id="KW-1133">Transmembrane helix</keyword>
<dbReference type="PANTHER" id="PTHR44757">
    <property type="entry name" value="DIGUANYLATE CYCLASE DGCP"/>
    <property type="match status" value="1"/>
</dbReference>
<feature type="transmembrane region" description="Helical" evidence="1">
    <location>
        <begin position="179"/>
        <end position="203"/>
    </location>
</feature>
<keyword evidence="5" id="KW-1185">Reference proteome</keyword>
<dbReference type="EMBL" id="BAAAFZ010000067">
    <property type="protein sequence ID" value="GAA0598523.1"/>
    <property type="molecule type" value="Genomic_DNA"/>
</dbReference>
<dbReference type="Pfam" id="PF00990">
    <property type="entry name" value="GGDEF"/>
    <property type="match status" value="1"/>
</dbReference>
<dbReference type="InterPro" id="IPR043128">
    <property type="entry name" value="Rev_trsase/Diguanyl_cyclase"/>
</dbReference>
<keyword evidence="1" id="KW-0812">Transmembrane</keyword>
<dbReference type="SMART" id="SM00052">
    <property type="entry name" value="EAL"/>
    <property type="match status" value="1"/>
</dbReference>
<dbReference type="InterPro" id="IPR035919">
    <property type="entry name" value="EAL_sf"/>
</dbReference>
<name>A0ABN1FVS8_9PROT</name>
<dbReference type="Proteomes" id="UP001501588">
    <property type="component" value="Unassembled WGS sequence"/>
</dbReference>
<dbReference type="Gene3D" id="3.20.20.450">
    <property type="entry name" value="EAL domain"/>
    <property type="match status" value="1"/>
</dbReference>
<evidence type="ECO:0000256" key="1">
    <source>
        <dbReference type="SAM" id="Phobius"/>
    </source>
</evidence>
<dbReference type="SMART" id="SM00267">
    <property type="entry name" value="GGDEF"/>
    <property type="match status" value="1"/>
</dbReference>
<organism evidence="4 5">
    <name type="scientific">Craurococcus roseus</name>
    <dbReference type="NCBI Taxonomy" id="77585"/>
    <lineage>
        <taxon>Bacteria</taxon>
        <taxon>Pseudomonadati</taxon>
        <taxon>Pseudomonadota</taxon>
        <taxon>Alphaproteobacteria</taxon>
        <taxon>Acetobacterales</taxon>
        <taxon>Acetobacteraceae</taxon>
        <taxon>Craurococcus</taxon>
    </lineage>
</organism>